<dbReference type="Proteomes" id="UP000324021">
    <property type="component" value="Unassembled WGS sequence"/>
</dbReference>
<reference evidence="3" key="1">
    <citation type="submission" date="2016-10" db="EMBL/GenBank/DDBJ databases">
        <authorList>
            <person name="de Groot N.N."/>
        </authorList>
    </citation>
    <scope>NUCLEOTIDE SEQUENCE [LARGE SCALE GENOMIC DNA]</scope>
    <source>
        <strain evidence="3">CDM_6</strain>
    </source>
</reference>
<dbReference type="AlphaFoldDB" id="A0A1G6I9Z7"/>
<dbReference type="OrthoDB" id="187600at2157"/>
<evidence type="ECO:0000313" key="5">
    <source>
        <dbReference type="Proteomes" id="UP000324021"/>
    </source>
</evidence>
<evidence type="ECO:0000313" key="4">
    <source>
        <dbReference type="Proteomes" id="UP000199320"/>
    </source>
</evidence>
<proteinExistence type="predicted"/>
<keyword evidence="4" id="KW-1185">Reference proteome</keyword>
<reference evidence="4 5" key="2">
    <citation type="submission" date="2016-10" db="EMBL/GenBank/DDBJ databases">
        <authorList>
            <person name="Varghese N."/>
            <person name="Submissions S."/>
        </authorList>
    </citation>
    <scope>NUCLEOTIDE SEQUENCE [LARGE SCALE GENOMIC DNA]</scope>
    <source>
        <strain evidence="2 5">CDM_1</strain>
        <strain evidence="4">CDM_6</strain>
    </source>
</reference>
<dbReference type="Proteomes" id="UP000199320">
    <property type="component" value="Unassembled WGS sequence"/>
</dbReference>
<dbReference type="EMBL" id="FMZP01000001">
    <property type="protein sequence ID" value="SDC03260.1"/>
    <property type="molecule type" value="Genomic_DNA"/>
</dbReference>
<name>A0A1G6I9Z7_9EURY</name>
<dbReference type="STRING" id="392421.SAMN04488694_102161"/>
<evidence type="ECO:0000256" key="1">
    <source>
        <dbReference type="SAM" id="MobiDB-lite"/>
    </source>
</evidence>
<dbReference type="RefSeq" id="WP_092929760.1">
    <property type="nucleotide sequence ID" value="NZ_FMZP01000001.1"/>
</dbReference>
<feature type="region of interest" description="Disordered" evidence="1">
    <location>
        <begin position="1"/>
        <end position="24"/>
    </location>
</feature>
<dbReference type="EMBL" id="FOIC01000002">
    <property type="protein sequence ID" value="SES86835.1"/>
    <property type="molecule type" value="Genomic_DNA"/>
</dbReference>
<gene>
    <name evidence="3" type="ORF">SAMN04488694_102161</name>
    <name evidence="2" type="ORF">SAMN05192552_1001188</name>
</gene>
<protein>
    <submittedName>
        <fullName evidence="2">Uncharacterized protein</fullName>
    </submittedName>
</protein>
<evidence type="ECO:0000313" key="2">
    <source>
        <dbReference type="EMBL" id="SDC03260.1"/>
    </source>
</evidence>
<organism evidence="2 5">
    <name type="scientific">Natrinema hispanicum</name>
    <dbReference type="NCBI Taxonomy" id="392421"/>
    <lineage>
        <taxon>Archaea</taxon>
        <taxon>Methanobacteriati</taxon>
        <taxon>Methanobacteriota</taxon>
        <taxon>Stenosarchaea group</taxon>
        <taxon>Halobacteria</taxon>
        <taxon>Halobacteriales</taxon>
        <taxon>Natrialbaceae</taxon>
        <taxon>Natrinema</taxon>
    </lineage>
</organism>
<accession>A0A1G6I9Z7</accession>
<evidence type="ECO:0000313" key="3">
    <source>
        <dbReference type="EMBL" id="SES86835.1"/>
    </source>
</evidence>
<sequence>MRLRPPARKRPDPAETGPPADTSSIRPLVRHLLAAAGILVFTYVVSRALGWREDVLNEPETRVGYTDDRLDAEIAERAEPDIQDEPAEPGEMAVDEDIAADLVDDIDTATESDGEADADSEE</sequence>